<dbReference type="AlphaFoldDB" id="A0AAD4KH72"/>
<dbReference type="RefSeq" id="XP_046068071.1">
    <property type="nucleotide sequence ID" value="XM_046213260.1"/>
</dbReference>
<proteinExistence type="predicted"/>
<organism evidence="2 3">
    <name type="scientific">Talaromyces proteolyticus</name>
    <dbReference type="NCBI Taxonomy" id="1131652"/>
    <lineage>
        <taxon>Eukaryota</taxon>
        <taxon>Fungi</taxon>
        <taxon>Dikarya</taxon>
        <taxon>Ascomycota</taxon>
        <taxon>Pezizomycotina</taxon>
        <taxon>Eurotiomycetes</taxon>
        <taxon>Eurotiomycetidae</taxon>
        <taxon>Eurotiales</taxon>
        <taxon>Trichocomaceae</taxon>
        <taxon>Talaromyces</taxon>
        <taxon>Talaromyces sect. Bacilispori</taxon>
    </lineage>
</organism>
<feature type="transmembrane region" description="Helical" evidence="1">
    <location>
        <begin position="57"/>
        <end position="82"/>
    </location>
</feature>
<evidence type="ECO:0000313" key="2">
    <source>
        <dbReference type="EMBL" id="KAH8692074.1"/>
    </source>
</evidence>
<reference evidence="2" key="1">
    <citation type="submission" date="2021-12" db="EMBL/GenBank/DDBJ databases">
        <title>Convergent genome expansion in fungi linked to evolution of root-endophyte symbiosis.</title>
        <authorList>
            <consortium name="DOE Joint Genome Institute"/>
            <person name="Ke Y.-H."/>
            <person name="Bonito G."/>
            <person name="Liao H.-L."/>
            <person name="Looney B."/>
            <person name="Rojas-Flechas A."/>
            <person name="Nash J."/>
            <person name="Hameed K."/>
            <person name="Schadt C."/>
            <person name="Martin F."/>
            <person name="Crous P.W."/>
            <person name="Miettinen O."/>
            <person name="Magnuson J.K."/>
            <person name="Labbe J."/>
            <person name="Jacobson D."/>
            <person name="Doktycz M.J."/>
            <person name="Veneault-Fourrey C."/>
            <person name="Kuo A."/>
            <person name="Mondo S."/>
            <person name="Calhoun S."/>
            <person name="Riley R."/>
            <person name="Ohm R."/>
            <person name="LaButti K."/>
            <person name="Andreopoulos B."/>
            <person name="Pangilinan J."/>
            <person name="Nolan M."/>
            <person name="Tritt A."/>
            <person name="Clum A."/>
            <person name="Lipzen A."/>
            <person name="Daum C."/>
            <person name="Barry K."/>
            <person name="Grigoriev I.V."/>
            <person name="Vilgalys R."/>
        </authorList>
    </citation>
    <scope>NUCLEOTIDE SEQUENCE</scope>
    <source>
        <strain evidence="2">PMI_201</strain>
    </source>
</reference>
<accession>A0AAD4KH72</accession>
<evidence type="ECO:0000256" key="1">
    <source>
        <dbReference type="SAM" id="Phobius"/>
    </source>
</evidence>
<dbReference type="SUPFAM" id="SSF54909">
    <property type="entry name" value="Dimeric alpha+beta barrel"/>
    <property type="match status" value="1"/>
</dbReference>
<sequence length="288" mass="32009">MEFKPRFPTLAKTSPKSLINQGSPIVILRDQFTISTWLLLGASVNVALSLLLPQSSIYIGGLMLSVLGFRVGLALLQTFGILHNPGMDKVVLGKVSPQIPDVYGHLPTEPSQERVVVLLVGFRSNHPLGALAPGFKETTNGFSEMLKVLDGPEGRQKYGFLGMSSYMGMESSAANEIISISYWRNIEAIHEFAYSPVHKEVWDWWNRTEKKHDHIAIMHEIYRAEGRQGAHEAVYVNSKPTLLGGTAYPTKEKTEEKEDELVWRSPLVEARRGVLASGKGRLGQLKRS</sequence>
<keyword evidence="3" id="KW-1185">Reference proteome</keyword>
<gene>
    <name evidence="2" type="ORF">BGW36DRAFT_348173</name>
</gene>
<dbReference type="InterPro" id="IPR011008">
    <property type="entry name" value="Dimeric_a/b-barrel"/>
</dbReference>
<dbReference type="GeneID" id="70243547"/>
<comment type="caution">
    <text evidence="2">The sequence shown here is derived from an EMBL/GenBank/DDBJ whole genome shotgun (WGS) entry which is preliminary data.</text>
</comment>
<dbReference type="InterPro" id="IPR025444">
    <property type="entry name" value="Monooxy_af470"/>
</dbReference>
<evidence type="ECO:0000313" key="3">
    <source>
        <dbReference type="Proteomes" id="UP001201262"/>
    </source>
</evidence>
<keyword evidence="1" id="KW-0472">Membrane</keyword>
<keyword evidence="1" id="KW-1133">Transmembrane helix</keyword>
<dbReference type="Proteomes" id="UP001201262">
    <property type="component" value="Unassembled WGS sequence"/>
</dbReference>
<protein>
    <submittedName>
        <fullName evidence="2">Uncharacterized protein</fullName>
    </submittedName>
</protein>
<feature type="transmembrane region" description="Helical" evidence="1">
    <location>
        <begin position="32"/>
        <end position="51"/>
    </location>
</feature>
<keyword evidence="1" id="KW-0812">Transmembrane</keyword>
<dbReference type="Pfam" id="PF13826">
    <property type="entry name" value="Monooxy_af470-like"/>
    <property type="match status" value="1"/>
</dbReference>
<dbReference type="EMBL" id="JAJTJA010000011">
    <property type="protein sequence ID" value="KAH8692074.1"/>
    <property type="molecule type" value="Genomic_DNA"/>
</dbReference>
<name>A0AAD4KH72_9EURO</name>